<feature type="region of interest" description="Disordered" evidence="8">
    <location>
        <begin position="127"/>
        <end position="169"/>
    </location>
</feature>
<dbReference type="InterPro" id="IPR022781">
    <property type="entry name" value="Flagellar_biosynth_FliO"/>
</dbReference>
<dbReference type="PANTHER" id="PTHR38766:SF1">
    <property type="entry name" value="FLAGELLAR PROTEIN FLIO"/>
    <property type="match status" value="1"/>
</dbReference>
<keyword evidence="5 7" id="KW-0975">Bacterial flagellum</keyword>
<protein>
    <recommendedName>
        <fullName evidence="7">Flagellar protein</fullName>
    </recommendedName>
</protein>
<dbReference type="RefSeq" id="WP_019952167.1">
    <property type="nucleotide sequence ID" value="NZ_JBHLVX010000017.1"/>
</dbReference>
<evidence type="ECO:0000313" key="10">
    <source>
        <dbReference type="Proteomes" id="UP001589814"/>
    </source>
</evidence>
<comment type="caution">
    <text evidence="9">The sequence shown here is derived from an EMBL/GenBank/DDBJ whole genome shotgun (WGS) entry which is preliminary data.</text>
</comment>
<dbReference type="NCBIfam" id="TIGR03500">
    <property type="entry name" value="FliO_TIGR"/>
    <property type="match status" value="1"/>
</dbReference>
<keyword evidence="9" id="KW-0282">Flagellum</keyword>
<evidence type="ECO:0000313" key="9">
    <source>
        <dbReference type="EMBL" id="MFC0267311.1"/>
    </source>
</evidence>
<sequence>MSNAVNDSEAGLELPSSALGGRALESAERIGNAHQTIDASSPHADSASSILSVASLGKTALALAFILLLIWGMAVLLKRLGPGRRLRGSALNIVASQSLGTREKVVVVEVEETWLVLGVSPGGISRLHEMPAKQDGVAPSREETGTSSRPPSFSDSFKHALSQRFSRRS</sequence>
<keyword evidence="3 7" id="KW-1133">Transmembrane helix</keyword>
<keyword evidence="10" id="KW-1185">Reference proteome</keyword>
<dbReference type="Pfam" id="PF04347">
    <property type="entry name" value="FliO"/>
    <property type="match status" value="1"/>
</dbReference>
<evidence type="ECO:0000256" key="8">
    <source>
        <dbReference type="SAM" id="MobiDB-lite"/>
    </source>
</evidence>
<keyword evidence="9" id="KW-0966">Cell projection</keyword>
<accession>A0ABV6G108</accession>
<evidence type="ECO:0000256" key="7">
    <source>
        <dbReference type="RuleBase" id="RU362064"/>
    </source>
</evidence>
<keyword evidence="1 7" id="KW-1003">Cell membrane</keyword>
<evidence type="ECO:0000256" key="4">
    <source>
        <dbReference type="ARBA" id="ARBA00023136"/>
    </source>
</evidence>
<evidence type="ECO:0000256" key="1">
    <source>
        <dbReference type="ARBA" id="ARBA00022475"/>
    </source>
</evidence>
<gene>
    <name evidence="9" type="primary">fliO</name>
    <name evidence="9" type="ORF">ACFFHW_04755</name>
</gene>
<feature type="compositionally biased region" description="Polar residues" evidence="8">
    <location>
        <begin position="145"/>
        <end position="155"/>
    </location>
</feature>
<organism evidence="9 10">
    <name type="scientific">Kushneria aurantia</name>
    <dbReference type="NCBI Taxonomy" id="504092"/>
    <lineage>
        <taxon>Bacteria</taxon>
        <taxon>Pseudomonadati</taxon>
        <taxon>Pseudomonadota</taxon>
        <taxon>Gammaproteobacteria</taxon>
        <taxon>Oceanospirillales</taxon>
        <taxon>Halomonadaceae</taxon>
        <taxon>Kushneria</taxon>
    </lineage>
</organism>
<dbReference type="InterPro" id="IPR052205">
    <property type="entry name" value="FliO/MopB"/>
</dbReference>
<evidence type="ECO:0000256" key="6">
    <source>
        <dbReference type="ARBA" id="ARBA00037937"/>
    </source>
</evidence>
<reference evidence="9 10" key="1">
    <citation type="submission" date="2024-09" db="EMBL/GenBank/DDBJ databases">
        <authorList>
            <person name="Sun Q."/>
            <person name="Mori K."/>
        </authorList>
    </citation>
    <scope>NUCLEOTIDE SEQUENCE [LARGE SCALE GENOMIC DNA]</scope>
    <source>
        <strain evidence="9 10">CCM 7415</strain>
    </source>
</reference>
<evidence type="ECO:0000256" key="2">
    <source>
        <dbReference type="ARBA" id="ARBA00022692"/>
    </source>
</evidence>
<comment type="similarity">
    <text evidence="6 7">Belongs to the FliO/MopB family.</text>
</comment>
<keyword evidence="9" id="KW-0969">Cilium</keyword>
<evidence type="ECO:0000256" key="5">
    <source>
        <dbReference type="ARBA" id="ARBA00023143"/>
    </source>
</evidence>
<keyword evidence="2 7" id="KW-0812">Transmembrane</keyword>
<comment type="subcellular location">
    <subcellularLocation>
        <location evidence="7">Cell membrane</location>
    </subcellularLocation>
    <subcellularLocation>
        <location evidence="7">Bacterial flagellum basal body</location>
    </subcellularLocation>
</comment>
<dbReference type="PANTHER" id="PTHR38766">
    <property type="entry name" value="FLAGELLAR PROTEIN FLIO"/>
    <property type="match status" value="1"/>
</dbReference>
<dbReference type="EMBL" id="JBHLVX010000017">
    <property type="protein sequence ID" value="MFC0267311.1"/>
    <property type="molecule type" value="Genomic_DNA"/>
</dbReference>
<proteinExistence type="inferred from homology"/>
<keyword evidence="4 7" id="KW-0472">Membrane</keyword>
<name>A0ABV6G108_9GAMM</name>
<feature type="transmembrane region" description="Helical" evidence="7">
    <location>
        <begin position="59"/>
        <end position="77"/>
    </location>
</feature>
<evidence type="ECO:0000256" key="3">
    <source>
        <dbReference type="ARBA" id="ARBA00022989"/>
    </source>
</evidence>
<dbReference type="Proteomes" id="UP001589814">
    <property type="component" value="Unassembled WGS sequence"/>
</dbReference>